<keyword evidence="4" id="KW-0159">Chromosome partition</keyword>
<evidence type="ECO:0000256" key="1">
    <source>
        <dbReference type="ARBA" id="ARBA00000451"/>
    </source>
</evidence>
<dbReference type="GO" id="GO:0004197">
    <property type="term" value="F:cysteine-type endopeptidase activity"/>
    <property type="evidence" value="ECO:0007669"/>
    <property type="project" value="InterPro"/>
</dbReference>
<proteinExistence type="predicted"/>
<keyword evidence="3" id="KW-0378">Hydrolase</keyword>
<protein>
    <recommendedName>
        <fullName evidence="2">separase</fullName>
        <ecNumber evidence="2">3.4.22.49</ecNumber>
    </recommendedName>
</protein>
<evidence type="ECO:0000313" key="7">
    <source>
        <dbReference type="Proteomes" id="UP000095023"/>
    </source>
</evidence>
<reference evidence="7" key="1">
    <citation type="submission" date="2016-02" db="EMBL/GenBank/DDBJ databases">
        <title>Comparative genomics of biotechnologically important yeasts.</title>
        <authorList>
            <consortium name="DOE Joint Genome Institute"/>
            <person name="Riley R."/>
            <person name="Haridas S."/>
            <person name="Wolfe K.H."/>
            <person name="Lopes M.R."/>
            <person name="Hittinger C.T."/>
            <person name="Goker M."/>
            <person name="Salamov A."/>
            <person name="Wisecaver J."/>
            <person name="Long T.M."/>
            <person name="Aerts A.L."/>
            <person name="Barry K."/>
            <person name="Choi C."/>
            <person name="Clum A."/>
            <person name="Coughlan A.Y."/>
            <person name="Deshpande S."/>
            <person name="Douglass A.P."/>
            <person name="Hanson S.J."/>
            <person name="Klenk H.-P."/>
            <person name="Labutti K."/>
            <person name="Lapidus A."/>
            <person name="Lindquist E."/>
            <person name="Lipzen A."/>
            <person name="Meier-Kolthoff J.P."/>
            <person name="Ohm R.A."/>
            <person name="Otillar R.P."/>
            <person name="Pangilinan J."/>
            <person name="Peng Y."/>
            <person name="Rokas A."/>
            <person name="Rosa C.A."/>
            <person name="Scheuner C."/>
            <person name="Sibirny A.A."/>
            <person name="Slot J.C."/>
            <person name="Stielow J.B."/>
            <person name="Sun H."/>
            <person name="Kurtzman C.P."/>
            <person name="Blackwell M."/>
            <person name="Jeffries T.W."/>
            <person name="Grigoriev I.V."/>
        </authorList>
    </citation>
    <scope>NUCLEOTIDE SEQUENCE [LARGE SCALE GENOMIC DNA]</scope>
    <source>
        <strain evidence="7">NRRL Y-17796</strain>
    </source>
</reference>
<gene>
    <name evidence="6" type="ORF">CANCADRAFT_93747</name>
</gene>
<accession>A0A1E4TM90</accession>
<evidence type="ECO:0000313" key="6">
    <source>
        <dbReference type="EMBL" id="ODV92847.1"/>
    </source>
</evidence>
<dbReference type="GO" id="GO:0044732">
    <property type="term" value="C:mitotic spindle pole body"/>
    <property type="evidence" value="ECO:0007669"/>
    <property type="project" value="TreeGrafter"/>
</dbReference>
<evidence type="ECO:0000259" key="5">
    <source>
        <dbReference type="PROSITE" id="PS51700"/>
    </source>
</evidence>
<dbReference type="GO" id="GO:0006508">
    <property type="term" value="P:proteolysis"/>
    <property type="evidence" value="ECO:0007669"/>
    <property type="project" value="InterPro"/>
</dbReference>
<evidence type="ECO:0000256" key="2">
    <source>
        <dbReference type="ARBA" id="ARBA00012489"/>
    </source>
</evidence>
<dbReference type="GO" id="GO:0005737">
    <property type="term" value="C:cytoplasm"/>
    <property type="evidence" value="ECO:0007669"/>
    <property type="project" value="TreeGrafter"/>
</dbReference>
<dbReference type="Proteomes" id="UP000095023">
    <property type="component" value="Unassembled WGS sequence"/>
</dbReference>
<dbReference type="Pfam" id="PF03568">
    <property type="entry name" value="Separin_C"/>
    <property type="match status" value="1"/>
</dbReference>
<organism evidence="6 7">
    <name type="scientific">Tortispora caseinolytica NRRL Y-17796</name>
    <dbReference type="NCBI Taxonomy" id="767744"/>
    <lineage>
        <taxon>Eukaryota</taxon>
        <taxon>Fungi</taxon>
        <taxon>Dikarya</taxon>
        <taxon>Ascomycota</taxon>
        <taxon>Saccharomycotina</taxon>
        <taxon>Trigonopsidomycetes</taxon>
        <taxon>Trigonopsidales</taxon>
        <taxon>Trigonopsidaceae</taxon>
        <taxon>Tortispora</taxon>
    </lineage>
</organism>
<dbReference type="GO" id="GO:0051307">
    <property type="term" value="P:meiotic chromosome separation"/>
    <property type="evidence" value="ECO:0007669"/>
    <property type="project" value="TreeGrafter"/>
</dbReference>
<dbReference type="InterPro" id="IPR030397">
    <property type="entry name" value="SEPARIN_core_dom"/>
</dbReference>
<dbReference type="InterPro" id="IPR005314">
    <property type="entry name" value="Peptidase_C50"/>
</dbReference>
<dbReference type="EMBL" id="KV453841">
    <property type="protein sequence ID" value="ODV92847.1"/>
    <property type="molecule type" value="Genomic_DNA"/>
</dbReference>
<comment type="catalytic activity">
    <reaction evidence="1">
        <text>All bonds known to be hydrolyzed by this endopeptidase have arginine in P1 and an acidic residue in P4. P6 is often occupied by an acidic residue or by a hydroxy-amino-acid residue, the phosphorylation of which enhances cleavage.</text>
        <dbReference type="EC" id="3.4.22.49"/>
    </reaction>
</comment>
<dbReference type="GO" id="GO:0072686">
    <property type="term" value="C:mitotic spindle"/>
    <property type="evidence" value="ECO:0007669"/>
    <property type="project" value="TreeGrafter"/>
</dbReference>
<dbReference type="PANTHER" id="PTHR12792:SF0">
    <property type="entry name" value="SEPARIN"/>
    <property type="match status" value="1"/>
</dbReference>
<dbReference type="OrthoDB" id="10255632at2759"/>
<dbReference type="EC" id="3.4.22.49" evidence="2"/>
<feature type="domain" description="Peptidase C50" evidence="5">
    <location>
        <begin position="1464"/>
        <end position="1555"/>
    </location>
</feature>
<sequence length="1640" mass="184175">MTSKPINLAYLTNKSNTDEVCALVSSLNQISQQRTVSVKTAAVYQGQLQTIATTALQLNQTCKSRSARNSKVLMEIDGNSLRKESVRDLLLACAHTIIHLDSFRSLTKFQSEKLILNILVQLAENTSADKLFSICAWLAIRLHIQPNICSFTTYNDLFLSLAASQVTDSTVNLLTAFVNVLLRLCILEAKAKRRLVNTNTLLLLANALATKIEPAVAKPAMITISKSYKALARLSAGSSGDFLNLASYTLVHPQSDEESTQYSALVNKVLSNSSISESRRQEITELLIGCVMKYTSVEFDSTIPSTIIESLPLQTDCTVSEVEALQILSDLSAQKISKSNVSIVSTEYLRLIDHINVPVFTKGYNKLLKFVLTAKEPLDIRTYKNVAQILSSKGDTKSLGLLSDAIYNIALRSSESLNNSVLTTLLKLCVNVIPSAERTSSRSLIKRQYLLLNTLKEDDISLINEVKDYFICVFADEERKQSILEGSIESGDAKLFLFKVISLCILKTISFSFTEFNDLQQSSFLSLSALKICYSNSSTSKQAATELLRQVSERLQRHSITNSYDIESLAIMFVYGDIFLACTVCSRLPSSEEILTMENLSYPARLVLCLCKCFSLIFYADSNLTQAELSLSQLTKSFQNIDPRITDNDRFDHYVPILMNSFSSLLYYRGYVLESIEIAKLAFSYISEDCYVRTALQITLARSLNHSGFSSEAISIIGEGSDQESDDISEFLDYNIACISVYVENGLLNCAQNSLQNMIKVKSSLMQLNRYERLYYMGCFELSVGLIAFASGNYSYSAVHTKKSIRFFKTIFAASDLPQDLRNWKTLNMHGYSLELLITLYSFLGFSREVLYYLKQHEELQNLLNSPYGLLHEASFKSMFLEIESQNVKEACIHQVEEAEQISYLPDYVTLVAHVAQDLGDAQLIGKAFKVADELIDYVSNNEELDEMISISKDMESLVLADRRASLAVGGKTRCLDIKSFVFRVKSTAHFALKEWDLCRNSLTSAMNIALTKREKLLSYFKYKEYSAEIALSGVCVDKFFNILTDSAFCVPTSTAGIEVGKMGNRCYNANMANTLEALKSICNDVFDIFTDIWTLFKISEVRQVLFGLVRWLTFIAAMTQSSEEEAWKIATLLELAKEMKRLPEQDSGYDCGLELETPISDIEETTHCMDSMIESFKEKVNALPDDYTVVSSHVCSYTGDIYLSKYRADSIPYILRLPVARRHSLDAVEEVLSVDEAIKRLQDIIVLSNVTIKNDAKLSKAKWWKERYALDKELGNLLWQIEDCWFGSFVSFFFSVGDRNKSIEFSKLFNSFLDSHLPSRKRKTRRNKQPQARVSPIISDMFLSLNRWLSRLRDNSSGNEMYDSTALYEDLIYFTLDNLQFQGEQNAYDECEVDHWAVAIQDLISNSFDSNSNSNEQLVLILDTQLASIPWESMVAFQQSAICRVPSMDTLMNCLKRNEEYRLGKISYLLNPSGDLKRTQTTFGPKLKDYNGMVGDIPTEEQIKNLLKSDVFLYFGHGGGAQFIRSGQISTCTELGVACLFGCSSGVINQDGPLYNAYGIPYDYLSGGSPAVITCLWDVTDKDLDLYSEKFLRNWLPSFGSSDDMKTDAGSAVCLARSACKLRYLTGAAPIIHGVPVRL</sequence>
<name>A0A1E4TM90_9ASCO</name>
<dbReference type="PROSITE" id="PS51700">
    <property type="entry name" value="SEPARIN"/>
    <property type="match status" value="1"/>
</dbReference>
<dbReference type="PANTHER" id="PTHR12792">
    <property type="entry name" value="EXTRA SPINDLE POLES 1-RELATED"/>
    <property type="match status" value="1"/>
</dbReference>
<dbReference type="GO" id="GO:0005634">
    <property type="term" value="C:nucleus"/>
    <property type="evidence" value="ECO:0007669"/>
    <property type="project" value="InterPro"/>
</dbReference>
<keyword evidence="7" id="KW-1185">Reference proteome</keyword>
<evidence type="ECO:0000256" key="3">
    <source>
        <dbReference type="ARBA" id="ARBA00022801"/>
    </source>
</evidence>
<evidence type="ECO:0000256" key="4">
    <source>
        <dbReference type="ARBA" id="ARBA00022829"/>
    </source>
</evidence>